<feature type="transmembrane region" description="Helical" evidence="9">
    <location>
        <begin position="395"/>
        <end position="414"/>
    </location>
</feature>
<evidence type="ECO:0000256" key="9">
    <source>
        <dbReference type="SAM" id="Phobius"/>
    </source>
</evidence>
<dbReference type="EMBL" id="DSRD01000081">
    <property type="protein sequence ID" value="HGW92904.1"/>
    <property type="molecule type" value="Genomic_DNA"/>
</dbReference>
<keyword evidence="2" id="KW-1003">Cell membrane</keyword>
<evidence type="ECO:0000256" key="7">
    <source>
        <dbReference type="ARBA" id="ARBA00023136"/>
    </source>
</evidence>
<feature type="transmembrane region" description="Helical" evidence="9">
    <location>
        <begin position="181"/>
        <end position="206"/>
    </location>
</feature>
<dbReference type="GO" id="GO:0009103">
    <property type="term" value="P:lipopolysaccharide biosynthetic process"/>
    <property type="evidence" value="ECO:0007669"/>
    <property type="project" value="UniProtKB-ARBA"/>
</dbReference>
<keyword evidence="7 9" id="KW-0472">Membrane</keyword>
<protein>
    <submittedName>
        <fullName evidence="10">Glycosyl transferase family 39</fullName>
    </submittedName>
</protein>
<keyword evidence="5 9" id="KW-0812">Transmembrane</keyword>
<sequence>MKLGVVGTVRFPEWLRGLLILLIVLGVVFRFVNLNHKVYWHDEVYTTMRAAGYTRTEIDEELFQNKQIQAIELQKYQQIKPGSTAADTIQSLAIEDPQHPPLYFLMTRWWMQGFGDALTRIFNSPLTVMRSLPVLLSLLALPAMYGLAWELFASHAVALLATAFIAISPFDVLFAQTARQYSLLTVMVILSSFLLLRAIRLFQAAASQSATAQRHAARSPQTWLNWSLYAVSVAIGFYTQPFFVLTILSHVAYVIACFYWEPHFSKQSGTIFKFFAGSLAAGVLLFSPWIVVIGLNANRAIATTDWTQNSPGIDYLLKLWLLSFTALFIDFDFGFDNLWTFMARIPFLLLIGISLYAVYRRTPPATWLFVLLSIFVPFLLLAIPDLVLGAKRSAVSRYLISCFPGVQLAVAFFLTHQLSLKRVYSGRSPVLSNTYTPYTLRPAPYTLFKTWFWRGTLAFIVLASLASLTVSAFSNSWWNKDLSYYNDQTADILNNTASPIVISNIGDDYTNTGDLISLSYRLNNTVELLLLQSPDFVGTEEFQSLLQGKTAIAFRPSQSLQQTLNQTYREMPRLLKGERLWKIDSAQNNNPSRNEKSKKKD</sequence>
<dbReference type="GO" id="GO:0016763">
    <property type="term" value="F:pentosyltransferase activity"/>
    <property type="evidence" value="ECO:0007669"/>
    <property type="project" value="TreeGrafter"/>
</dbReference>
<gene>
    <name evidence="10" type="ORF">ENR47_01275</name>
</gene>
<dbReference type="InterPro" id="IPR050297">
    <property type="entry name" value="LipidA_mod_glycosyltrf_83"/>
</dbReference>
<dbReference type="PANTHER" id="PTHR33908:SF11">
    <property type="entry name" value="MEMBRANE PROTEIN"/>
    <property type="match status" value="1"/>
</dbReference>
<feature type="transmembrane region" description="Helical" evidence="9">
    <location>
        <begin position="128"/>
        <end position="147"/>
    </location>
</feature>
<name>A0A832H0P0_9CYAN</name>
<keyword evidence="4 10" id="KW-0808">Transferase</keyword>
<feature type="transmembrane region" description="Helical" evidence="9">
    <location>
        <begin position="14"/>
        <end position="32"/>
    </location>
</feature>
<organism evidence="10">
    <name type="scientific">Oscillatoriales cyanobacterium SpSt-402</name>
    <dbReference type="NCBI Taxonomy" id="2282168"/>
    <lineage>
        <taxon>Bacteria</taxon>
        <taxon>Bacillati</taxon>
        <taxon>Cyanobacteriota</taxon>
        <taxon>Cyanophyceae</taxon>
        <taxon>Oscillatoriophycideae</taxon>
        <taxon>Oscillatoriales</taxon>
    </lineage>
</organism>
<dbReference type="GO" id="GO:0005886">
    <property type="term" value="C:plasma membrane"/>
    <property type="evidence" value="ECO:0007669"/>
    <property type="project" value="UniProtKB-SubCell"/>
</dbReference>
<evidence type="ECO:0000256" key="3">
    <source>
        <dbReference type="ARBA" id="ARBA00022676"/>
    </source>
</evidence>
<feature type="region of interest" description="Disordered" evidence="8">
    <location>
        <begin position="582"/>
        <end position="601"/>
    </location>
</feature>
<feature type="transmembrane region" description="Helical" evidence="9">
    <location>
        <begin position="153"/>
        <end position="174"/>
    </location>
</feature>
<comment type="subcellular location">
    <subcellularLocation>
        <location evidence="1">Cell membrane</location>
        <topology evidence="1">Multi-pass membrane protein</topology>
    </subcellularLocation>
</comment>
<evidence type="ECO:0000256" key="8">
    <source>
        <dbReference type="SAM" id="MobiDB-lite"/>
    </source>
</evidence>
<evidence type="ECO:0000256" key="1">
    <source>
        <dbReference type="ARBA" id="ARBA00004651"/>
    </source>
</evidence>
<keyword evidence="3" id="KW-0328">Glycosyltransferase</keyword>
<evidence type="ECO:0000256" key="5">
    <source>
        <dbReference type="ARBA" id="ARBA00022692"/>
    </source>
</evidence>
<feature type="transmembrane region" description="Helical" evidence="9">
    <location>
        <begin position="451"/>
        <end position="473"/>
    </location>
</feature>
<keyword evidence="6 9" id="KW-1133">Transmembrane helix</keyword>
<feature type="transmembrane region" description="Helical" evidence="9">
    <location>
        <begin position="226"/>
        <end position="259"/>
    </location>
</feature>
<accession>A0A832H0P0</accession>
<comment type="caution">
    <text evidence="10">The sequence shown here is derived from an EMBL/GenBank/DDBJ whole genome shotgun (WGS) entry which is preliminary data.</text>
</comment>
<feature type="transmembrane region" description="Helical" evidence="9">
    <location>
        <begin position="341"/>
        <end position="359"/>
    </location>
</feature>
<evidence type="ECO:0000313" key="10">
    <source>
        <dbReference type="EMBL" id="HGW92904.1"/>
    </source>
</evidence>
<dbReference type="PANTHER" id="PTHR33908">
    <property type="entry name" value="MANNOSYLTRANSFERASE YKCB-RELATED"/>
    <property type="match status" value="1"/>
</dbReference>
<evidence type="ECO:0000256" key="2">
    <source>
        <dbReference type="ARBA" id="ARBA00022475"/>
    </source>
</evidence>
<dbReference type="AlphaFoldDB" id="A0A832H0P0"/>
<evidence type="ECO:0000256" key="6">
    <source>
        <dbReference type="ARBA" id="ARBA00022989"/>
    </source>
</evidence>
<reference evidence="10" key="1">
    <citation type="journal article" date="2020" name="mSystems">
        <title>Genome- and Community-Level Interaction Insights into Carbon Utilization and Element Cycling Functions of Hydrothermarchaeota in Hydrothermal Sediment.</title>
        <authorList>
            <person name="Zhou Z."/>
            <person name="Liu Y."/>
            <person name="Xu W."/>
            <person name="Pan J."/>
            <person name="Luo Z.H."/>
            <person name="Li M."/>
        </authorList>
    </citation>
    <scope>NUCLEOTIDE SEQUENCE [LARGE SCALE GENOMIC DNA]</scope>
    <source>
        <strain evidence="10">SpSt-402</strain>
    </source>
</reference>
<feature type="transmembrane region" description="Helical" evidence="9">
    <location>
        <begin position="365"/>
        <end position="383"/>
    </location>
</feature>
<proteinExistence type="predicted"/>
<feature type="transmembrane region" description="Helical" evidence="9">
    <location>
        <begin position="271"/>
        <end position="295"/>
    </location>
</feature>
<evidence type="ECO:0000256" key="4">
    <source>
        <dbReference type="ARBA" id="ARBA00022679"/>
    </source>
</evidence>